<evidence type="ECO:0000313" key="3">
    <source>
        <dbReference type="Proteomes" id="UP001234178"/>
    </source>
</evidence>
<name>A0ABR0B971_9CRUS</name>
<accession>A0ABR0B971</accession>
<feature type="region of interest" description="Disordered" evidence="1">
    <location>
        <begin position="468"/>
        <end position="545"/>
    </location>
</feature>
<gene>
    <name evidence="2" type="ORF">OUZ56_032540</name>
</gene>
<sequence>MSASTFDDALRDLGAAPPLGRIDPLPSLRGRSPLADLPRSEWPRHYAAVGGRTFLDEVHRTSGPAEVFEVFVAADPVLRYRGLDAARFGGFAPWRALRQAACALPVAAREGWLARATGLSTVGRDDLFVAFEADRLLPADSPLRMLTAAPADLDALLGQFQSTLSDIQRTVCFDLFRRFGPEATRLLTSCWHGGPAEIRETVAAILPLNNREILAWAVRFLGLGADALLARYGNDHPTEMLAALRRIHPQQSPLFEGMYPIGTERRVAKKEAWIAELERRLAVAAIPVAAAAVGPGALSFLPAGRPVKWADDPWDPARDRSPLDVPSTRAWLGVICTQPTIAAALAAAEPLREAVLSARRDAEGLPALAADVFHGWMFREAPTRTKQVGPLGLVAAFGDAALVVEVGQYLLASAWMLDGDGFPAGNIFAQRQPLARRFLDALAGARRRLAVAGFAEVTVRAMAERPNQTGKYAQSLRRPRRQRRGPDAGAICDGIWRSSPRRTPPPPRCAAPPAPGAGDGRGARAPKPGPRLDLRGGSVSSEDGPFVDARPRPLWGRTLARRVLWASYQKRAVVPTFMTVTHGDEAYPAVFRVDESGAFVDLRERPFDITAATHIGLVPLAALNAEDQARAGDLFADYGIHPLLGFAP</sequence>
<dbReference type="EMBL" id="JAOYFB010000041">
    <property type="protein sequence ID" value="KAK4045132.1"/>
    <property type="molecule type" value="Genomic_DNA"/>
</dbReference>
<evidence type="ECO:0000313" key="2">
    <source>
        <dbReference type="EMBL" id="KAK4045132.1"/>
    </source>
</evidence>
<comment type="caution">
    <text evidence="2">The sequence shown here is derived from an EMBL/GenBank/DDBJ whole genome shotgun (WGS) entry which is preliminary data.</text>
</comment>
<organism evidence="2 3">
    <name type="scientific">Daphnia magna</name>
    <dbReference type="NCBI Taxonomy" id="35525"/>
    <lineage>
        <taxon>Eukaryota</taxon>
        <taxon>Metazoa</taxon>
        <taxon>Ecdysozoa</taxon>
        <taxon>Arthropoda</taxon>
        <taxon>Crustacea</taxon>
        <taxon>Branchiopoda</taxon>
        <taxon>Diplostraca</taxon>
        <taxon>Cladocera</taxon>
        <taxon>Anomopoda</taxon>
        <taxon>Daphniidae</taxon>
        <taxon>Daphnia</taxon>
    </lineage>
</organism>
<dbReference type="Proteomes" id="UP001234178">
    <property type="component" value="Unassembled WGS sequence"/>
</dbReference>
<reference evidence="2 3" key="1">
    <citation type="journal article" date="2023" name="Nucleic Acids Res.">
        <title>The hologenome of Daphnia magna reveals possible DNA methylation and microbiome-mediated evolution of the host genome.</title>
        <authorList>
            <person name="Chaturvedi A."/>
            <person name="Li X."/>
            <person name="Dhandapani V."/>
            <person name="Marshall H."/>
            <person name="Kissane S."/>
            <person name="Cuenca-Cambronero M."/>
            <person name="Asole G."/>
            <person name="Calvet F."/>
            <person name="Ruiz-Romero M."/>
            <person name="Marangio P."/>
            <person name="Guigo R."/>
            <person name="Rago D."/>
            <person name="Mirbahai L."/>
            <person name="Eastwood N."/>
            <person name="Colbourne J.K."/>
            <person name="Zhou J."/>
            <person name="Mallon E."/>
            <person name="Orsini L."/>
        </authorList>
    </citation>
    <scope>NUCLEOTIDE SEQUENCE [LARGE SCALE GENOMIC DNA]</scope>
    <source>
        <strain evidence="2">LRV0_1</strain>
    </source>
</reference>
<evidence type="ECO:0000256" key="1">
    <source>
        <dbReference type="SAM" id="MobiDB-lite"/>
    </source>
</evidence>
<feature type="compositionally biased region" description="Pro residues" evidence="1">
    <location>
        <begin position="502"/>
        <end position="515"/>
    </location>
</feature>
<protein>
    <submittedName>
        <fullName evidence="2">Uncharacterized protein</fullName>
    </submittedName>
</protein>
<keyword evidence="3" id="KW-1185">Reference proteome</keyword>
<proteinExistence type="predicted"/>